<dbReference type="AlphaFoldDB" id="A0A0F7SU51"/>
<dbReference type="Gene3D" id="3.10.490.10">
    <property type="entry name" value="Gamma-glutamyl cyclotransferase-like"/>
    <property type="match status" value="1"/>
</dbReference>
<keyword evidence="1" id="KW-0663">Pyridoxal phosphate</keyword>
<dbReference type="InterPro" id="IPR015424">
    <property type="entry name" value="PyrdxlP-dep_Trfase"/>
</dbReference>
<protein>
    <submittedName>
        <fullName evidence="4">Cysteine desulfurase NFS1</fullName>
    </submittedName>
</protein>
<evidence type="ECO:0000313" key="4">
    <source>
        <dbReference type="EMBL" id="CED84090.1"/>
    </source>
</evidence>
<dbReference type="InterPro" id="IPR015422">
    <property type="entry name" value="PyrdxlP-dep_Trfase_small"/>
</dbReference>
<dbReference type="InterPro" id="IPR013024">
    <property type="entry name" value="GGCT-like"/>
</dbReference>
<dbReference type="PANTHER" id="PTHR43092:SF2">
    <property type="entry name" value="HERCYNYLCYSTEINE SULFOXIDE LYASE"/>
    <property type="match status" value="1"/>
</dbReference>
<dbReference type="InterPro" id="IPR036568">
    <property type="entry name" value="GGCT-like_sf"/>
</dbReference>
<dbReference type="InterPro" id="IPR015421">
    <property type="entry name" value="PyrdxlP-dep_Trfase_major"/>
</dbReference>
<evidence type="ECO:0000259" key="3">
    <source>
        <dbReference type="Pfam" id="PF06094"/>
    </source>
</evidence>
<sequence>MASFFFYGTLLVPEILLRVINRPGRDLTFQPGILKGYSRHAVKGQDYPAMIPEEQSQQLTGTLDSGQVRGTIVHHLSPSDVAALTEFEGDEYAIRTVSVVALSEKRVTIEAHATELILEEGLDKEGATVRAETYVWIAESYKLEKKAWDFHTFVTDKLHLWTIPITSLPDNHDHPKPSPSTMPESVLPANNANPPVLGHGIKKYFAFSPGYVNLNHGAYGAAPLPVLKYGEEITAACESKPDLFLKREYIPLLATARAQVAELMKAKSDDVVLTPNTSHAISTVLNNIAWKENDIIVHYSTTYGPVYKALAYTADRFPSLNLNVHIIPLTFPMAHAEIVSLTESAVKKLNEQGPGKVRLVLVDAIASNPGIVLPWREVAKIAKKHQALCIVDGAHLIGQQPIDLSDPETCDFFISNCHKWMYTKRALAVLWVPERNHRLIQSSFPTSIEYTSATNPGVNGPAPFHKLFNWTATNDLAPSLSVTAALDFRAWLGGEKVITDYCHNLAVEGGKIFQAIWSDGDVQMEIMESEKRELTANMVNVELPLVKAPTYADAVAQYDVMLDILFKANCFAMPFVHNNKWWVRASAQVYNEPEDFTYIAKVLKDHCDSLKQRHVDAA</sequence>
<feature type="domain" description="Gamma-glutamylcyclotransferase AIG2-like" evidence="3">
    <location>
        <begin position="4"/>
        <end position="136"/>
    </location>
</feature>
<dbReference type="InterPro" id="IPR009288">
    <property type="entry name" value="AIG2-like_dom"/>
</dbReference>
<evidence type="ECO:0000259" key="2">
    <source>
        <dbReference type="Pfam" id="PF00266"/>
    </source>
</evidence>
<evidence type="ECO:0000256" key="1">
    <source>
        <dbReference type="ARBA" id="ARBA00022898"/>
    </source>
</evidence>
<dbReference type="CDD" id="cd06661">
    <property type="entry name" value="GGCT_like"/>
    <property type="match status" value="1"/>
</dbReference>
<reference evidence="4" key="1">
    <citation type="submission" date="2014-08" db="EMBL/GenBank/DDBJ databases">
        <authorList>
            <person name="Sharma Rahul"/>
            <person name="Thines Marco"/>
        </authorList>
    </citation>
    <scope>NUCLEOTIDE SEQUENCE</scope>
</reference>
<dbReference type="Pfam" id="PF00266">
    <property type="entry name" value="Aminotran_5"/>
    <property type="match status" value="1"/>
</dbReference>
<organism evidence="4">
    <name type="scientific">Phaffia rhodozyma</name>
    <name type="common">Yeast</name>
    <name type="synonym">Xanthophyllomyces dendrorhous</name>
    <dbReference type="NCBI Taxonomy" id="264483"/>
    <lineage>
        <taxon>Eukaryota</taxon>
        <taxon>Fungi</taxon>
        <taxon>Dikarya</taxon>
        <taxon>Basidiomycota</taxon>
        <taxon>Agaricomycotina</taxon>
        <taxon>Tremellomycetes</taxon>
        <taxon>Cystofilobasidiales</taxon>
        <taxon>Mrakiaceae</taxon>
        <taxon>Phaffia</taxon>
    </lineage>
</organism>
<dbReference type="Gene3D" id="3.90.1150.10">
    <property type="entry name" value="Aspartate Aminotransferase, domain 1"/>
    <property type="match status" value="1"/>
</dbReference>
<dbReference type="InterPro" id="IPR000192">
    <property type="entry name" value="Aminotrans_V_dom"/>
</dbReference>
<dbReference type="PANTHER" id="PTHR43092">
    <property type="entry name" value="L-CYSTEINE DESULFHYDRASE"/>
    <property type="match status" value="1"/>
</dbReference>
<accession>A0A0F7SU51</accession>
<dbReference type="SUPFAM" id="SSF53383">
    <property type="entry name" value="PLP-dependent transferases"/>
    <property type="match status" value="1"/>
</dbReference>
<feature type="domain" description="Aminotransferase class V" evidence="2">
    <location>
        <begin position="251"/>
        <end position="595"/>
    </location>
</feature>
<dbReference type="Pfam" id="PF06094">
    <property type="entry name" value="GGACT"/>
    <property type="match status" value="1"/>
</dbReference>
<dbReference type="SUPFAM" id="SSF110857">
    <property type="entry name" value="Gamma-glutamyl cyclotransferase-like"/>
    <property type="match status" value="1"/>
</dbReference>
<dbReference type="Gene3D" id="3.40.640.10">
    <property type="entry name" value="Type I PLP-dependent aspartate aminotransferase-like (Major domain)"/>
    <property type="match status" value="1"/>
</dbReference>
<name>A0A0F7SU51_PHARH</name>
<dbReference type="EMBL" id="LN483157">
    <property type="protein sequence ID" value="CED84090.1"/>
    <property type="molecule type" value="Genomic_DNA"/>
</dbReference>
<proteinExistence type="predicted"/>